<dbReference type="Pfam" id="PF00534">
    <property type="entry name" value="Glycos_transf_1"/>
    <property type="match status" value="1"/>
</dbReference>
<reference evidence="5" key="1">
    <citation type="submission" date="2010-12" db="EMBL/GenBank/DDBJ databases">
        <title>Complete sequence of chromosome 1 of Asticcacaulis excentricus CB 48.</title>
        <authorList>
            <consortium name="US DOE Joint Genome Institute"/>
            <person name="Lucas S."/>
            <person name="Copeland A."/>
            <person name="Lapidus A."/>
            <person name="Cheng J.-F."/>
            <person name="Bruce D."/>
            <person name="Goodwin L."/>
            <person name="Pitluck S."/>
            <person name="Teshima H."/>
            <person name="Davenport K."/>
            <person name="Detter J.C."/>
            <person name="Han C."/>
            <person name="Tapia R."/>
            <person name="Land M."/>
            <person name="Hauser L."/>
            <person name="Jeffries C."/>
            <person name="Kyrpides N."/>
            <person name="Ivanova N."/>
            <person name="Ovchinnikova G."/>
            <person name="Brun Y.V."/>
            <person name="Woyke T."/>
        </authorList>
    </citation>
    <scope>NUCLEOTIDE SEQUENCE [LARGE SCALE GENOMIC DNA]</scope>
    <source>
        <strain evidence="5">ATCC 15261 / DSM 4724 / KCTC 12464 / NCIMB 9791 / VKM B-1370 / CB 48</strain>
    </source>
</reference>
<evidence type="ECO:0000313" key="5">
    <source>
        <dbReference type="Proteomes" id="UP000001492"/>
    </source>
</evidence>
<evidence type="ECO:0000313" key="4">
    <source>
        <dbReference type="EMBL" id="ADU13871.1"/>
    </source>
</evidence>
<sequence length="350" mass="37471">MRGLVINGKFLSQKTTGVQRVAHALTSELLSRDLGIKIRVAAPKAAQNPWATGAGASVLKGVPWEQLELPVIAGKDLLVSLCNVAPVARNGDVVMIHDAQAFISPKSYSSAFRTYYQTLLPIIGARASRVLTVSNYSADCLTQNGIAPREKIDVIHNGVDHILTIARNDEVLERLNLKGRPFLAALGSVQHHKNIKTLVAAAARFANKEARLVLIGAATRADYEAAGIEVGESVCLAGRLSDEDMRSVVEHAQAFLFPSLTEGFGLPPLEAMLLGTPAIVAPCGAMPELCIGDALFCEAENVGEWADTINNLLADSALRAQYSKLGIERAKKYTWASAGDKLAEVLLRSL</sequence>
<dbReference type="Gene3D" id="3.40.50.2000">
    <property type="entry name" value="Glycogen Phosphorylase B"/>
    <property type="match status" value="2"/>
</dbReference>
<dbReference type="InterPro" id="IPR028098">
    <property type="entry name" value="Glyco_trans_4-like_N"/>
</dbReference>
<keyword evidence="1 4" id="KW-0808">Transferase</keyword>
<dbReference type="GO" id="GO:0009103">
    <property type="term" value="P:lipopolysaccharide biosynthetic process"/>
    <property type="evidence" value="ECO:0007669"/>
    <property type="project" value="TreeGrafter"/>
</dbReference>
<feature type="domain" description="Glycosyl transferase family 1" evidence="2">
    <location>
        <begin position="177"/>
        <end position="326"/>
    </location>
</feature>
<dbReference type="Proteomes" id="UP000001492">
    <property type="component" value="Chromosome 1"/>
</dbReference>
<proteinExistence type="predicted"/>
<protein>
    <submittedName>
        <fullName evidence="4">Glycosyl transferase group 1</fullName>
    </submittedName>
</protein>
<dbReference type="STRING" id="573065.Astex_2215"/>
<dbReference type="InterPro" id="IPR001296">
    <property type="entry name" value="Glyco_trans_1"/>
</dbReference>
<name>E8RMC0_ASTEC</name>
<dbReference type="AlphaFoldDB" id="E8RMC0"/>
<dbReference type="SUPFAM" id="SSF53756">
    <property type="entry name" value="UDP-Glycosyltransferase/glycogen phosphorylase"/>
    <property type="match status" value="1"/>
</dbReference>
<organism evidence="4 5">
    <name type="scientific">Asticcacaulis excentricus (strain ATCC 15261 / DSM 4724 / KCTC 12464 / NCIMB 9791 / VKM B-1370 / CB 48)</name>
    <dbReference type="NCBI Taxonomy" id="573065"/>
    <lineage>
        <taxon>Bacteria</taxon>
        <taxon>Pseudomonadati</taxon>
        <taxon>Pseudomonadota</taxon>
        <taxon>Alphaproteobacteria</taxon>
        <taxon>Caulobacterales</taxon>
        <taxon>Caulobacteraceae</taxon>
        <taxon>Asticcacaulis</taxon>
    </lineage>
</organism>
<accession>E8RMC0</accession>
<evidence type="ECO:0000259" key="3">
    <source>
        <dbReference type="Pfam" id="PF13439"/>
    </source>
</evidence>
<dbReference type="PANTHER" id="PTHR46401">
    <property type="entry name" value="GLYCOSYLTRANSFERASE WBBK-RELATED"/>
    <property type="match status" value="1"/>
</dbReference>
<gene>
    <name evidence="4" type="ordered locus">Astex_2215</name>
</gene>
<dbReference type="KEGG" id="aex:Astex_2215"/>
<dbReference type="RefSeq" id="WP_013479699.1">
    <property type="nucleotide sequence ID" value="NC_014816.1"/>
</dbReference>
<dbReference type="OrthoDB" id="9801609at2"/>
<feature type="domain" description="Glycosyltransferase subfamily 4-like N-terminal" evidence="3">
    <location>
        <begin position="93"/>
        <end position="161"/>
    </location>
</feature>
<dbReference type="PANTHER" id="PTHR46401:SF2">
    <property type="entry name" value="GLYCOSYLTRANSFERASE WBBK-RELATED"/>
    <property type="match status" value="1"/>
</dbReference>
<keyword evidence="5" id="KW-1185">Reference proteome</keyword>
<dbReference type="HOGENOM" id="CLU_009583_27_2_5"/>
<dbReference type="eggNOG" id="COG0438">
    <property type="taxonomic scope" value="Bacteria"/>
</dbReference>
<dbReference type="CDD" id="cd03809">
    <property type="entry name" value="GT4_MtfB-like"/>
    <property type="match status" value="1"/>
</dbReference>
<dbReference type="GO" id="GO:0016757">
    <property type="term" value="F:glycosyltransferase activity"/>
    <property type="evidence" value="ECO:0007669"/>
    <property type="project" value="InterPro"/>
</dbReference>
<evidence type="ECO:0000259" key="2">
    <source>
        <dbReference type="Pfam" id="PF00534"/>
    </source>
</evidence>
<evidence type="ECO:0000256" key="1">
    <source>
        <dbReference type="ARBA" id="ARBA00022679"/>
    </source>
</evidence>
<dbReference type="Pfam" id="PF13439">
    <property type="entry name" value="Glyco_transf_4"/>
    <property type="match status" value="1"/>
</dbReference>
<dbReference type="EMBL" id="CP002395">
    <property type="protein sequence ID" value="ADU13871.1"/>
    <property type="molecule type" value="Genomic_DNA"/>
</dbReference>